<dbReference type="InterPro" id="IPR021309">
    <property type="entry name" value="YgaP-like_TM"/>
</dbReference>
<dbReference type="SUPFAM" id="SSF52821">
    <property type="entry name" value="Rhodanese/Cell cycle control phosphatase"/>
    <property type="match status" value="1"/>
</dbReference>
<feature type="transmembrane region" description="Helical" evidence="1">
    <location>
        <begin position="118"/>
        <end position="138"/>
    </location>
</feature>
<dbReference type="Pfam" id="PF11127">
    <property type="entry name" value="YgaP-like_TM"/>
    <property type="match status" value="2"/>
</dbReference>
<dbReference type="AlphaFoldDB" id="A0AB39EW12"/>
<evidence type="ECO:0000313" key="3">
    <source>
        <dbReference type="EMBL" id="XDJ70544.1"/>
    </source>
</evidence>
<dbReference type="EMBL" id="CP158262">
    <property type="protein sequence ID" value="XDJ70544.1"/>
    <property type="molecule type" value="Genomic_DNA"/>
</dbReference>
<dbReference type="PROSITE" id="PS50206">
    <property type="entry name" value="RHODANESE_3"/>
    <property type="match status" value="1"/>
</dbReference>
<dbReference type="Pfam" id="PF00581">
    <property type="entry name" value="Rhodanese"/>
    <property type="match status" value="1"/>
</dbReference>
<reference evidence="3" key="1">
    <citation type="submission" date="2024-05" db="EMBL/GenBank/DDBJ databases">
        <authorList>
            <person name="Luo Y.-C."/>
            <person name="Nicholds J."/>
            <person name="Mortimer T."/>
            <person name="Maboni G."/>
        </authorList>
    </citation>
    <scope>NUCLEOTIDE SEQUENCE</scope>
    <source>
        <strain evidence="3">144863</strain>
    </source>
</reference>
<keyword evidence="1" id="KW-0812">Transmembrane</keyword>
<accession>A0AB39EW12</accession>
<feature type="transmembrane region" description="Helical" evidence="1">
    <location>
        <begin position="202"/>
        <end position="220"/>
    </location>
</feature>
<dbReference type="SMART" id="SM00450">
    <property type="entry name" value="RHOD"/>
    <property type="match status" value="1"/>
</dbReference>
<dbReference type="RefSeq" id="WP_368655726.1">
    <property type="nucleotide sequence ID" value="NZ_CP158262.1"/>
</dbReference>
<keyword evidence="1" id="KW-0472">Membrane</keyword>
<dbReference type="InterPro" id="IPR036873">
    <property type="entry name" value="Rhodanese-like_dom_sf"/>
</dbReference>
<dbReference type="Gene3D" id="3.40.250.10">
    <property type="entry name" value="Rhodanese-like domain"/>
    <property type="match status" value="1"/>
</dbReference>
<sequence>MNIHILTPEAVRERLAQGVILVDVRSPDEFARERIAQACSIPLERLARGDRTGLPPKGAVMFYCRSGNRTRLGAATLAACAAGEAYILDGGLDAWKRAGLPVQADPGQPLELSRQVQIVAGGLVLAGTAAGAWLSPWFLLLPGFVGGGLVFAGLSGFCGLARVLMRMPWNRRFRDAVSAASARPPPDEGAFMKINIGTIDRIVRLILGLVLIVLAANGTIGWWGWLGLVAVATSLFRFCPLYAVLGINTCPLKSRG</sequence>
<keyword evidence="1" id="KW-1133">Transmembrane helix</keyword>
<dbReference type="Gene3D" id="6.10.140.1340">
    <property type="match status" value="1"/>
</dbReference>
<protein>
    <submittedName>
        <fullName evidence="3">Rhodanese family protein</fullName>
    </submittedName>
</protein>
<evidence type="ECO:0000256" key="1">
    <source>
        <dbReference type="SAM" id="Phobius"/>
    </source>
</evidence>
<dbReference type="PANTHER" id="PTHR43031">
    <property type="entry name" value="FAD-DEPENDENT OXIDOREDUCTASE"/>
    <property type="match status" value="1"/>
</dbReference>
<organism evidence="3">
    <name type="scientific">Castellaniella ginsengisoli</name>
    <dbReference type="NCBI Taxonomy" id="546114"/>
    <lineage>
        <taxon>Bacteria</taxon>
        <taxon>Pseudomonadati</taxon>
        <taxon>Pseudomonadota</taxon>
        <taxon>Betaproteobacteria</taxon>
        <taxon>Burkholderiales</taxon>
        <taxon>Alcaligenaceae</taxon>
        <taxon>Castellaniella</taxon>
    </lineage>
</organism>
<name>A0AB39EW12_9BURK</name>
<feature type="transmembrane region" description="Helical" evidence="1">
    <location>
        <begin position="226"/>
        <end position="245"/>
    </location>
</feature>
<feature type="domain" description="Rhodanese" evidence="2">
    <location>
        <begin position="15"/>
        <end position="104"/>
    </location>
</feature>
<dbReference type="InterPro" id="IPR001763">
    <property type="entry name" value="Rhodanese-like_dom"/>
</dbReference>
<feature type="transmembrane region" description="Helical" evidence="1">
    <location>
        <begin position="144"/>
        <end position="164"/>
    </location>
</feature>
<gene>
    <name evidence="3" type="ORF">ABRY94_07170</name>
</gene>
<proteinExistence type="predicted"/>
<dbReference type="PANTHER" id="PTHR43031:SF1">
    <property type="entry name" value="PYRIDINE NUCLEOTIDE-DISULPHIDE OXIDOREDUCTASE"/>
    <property type="match status" value="1"/>
</dbReference>
<dbReference type="InterPro" id="IPR050229">
    <property type="entry name" value="GlpE_sulfurtransferase"/>
</dbReference>
<evidence type="ECO:0000259" key="2">
    <source>
        <dbReference type="PROSITE" id="PS50206"/>
    </source>
</evidence>